<dbReference type="PRINTS" id="PR00762">
    <property type="entry name" value="CLCHANNEL"/>
</dbReference>
<evidence type="ECO:0000256" key="1">
    <source>
        <dbReference type="ARBA" id="ARBA00004141"/>
    </source>
</evidence>
<keyword evidence="7" id="KW-1185">Reference proteome</keyword>
<evidence type="ECO:0000256" key="2">
    <source>
        <dbReference type="ARBA" id="ARBA00022692"/>
    </source>
</evidence>
<evidence type="ECO:0000256" key="4">
    <source>
        <dbReference type="ARBA" id="ARBA00023136"/>
    </source>
</evidence>
<evidence type="ECO:0000313" key="7">
    <source>
        <dbReference type="Proteomes" id="UP001054252"/>
    </source>
</evidence>
<reference evidence="6 7" key="1">
    <citation type="journal article" date="2021" name="Commun. Biol.">
        <title>The genome of Shorea leprosula (Dipterocarpaceae) highlights the ecological relevance of drought in aseasonal tropical rainforests.</title>
        <authorList>
            <person name="Ng K.K.S."/>
            <person name="Kobayashi M.J."/>
            <person name="Fawcett J.A."/>
            <person name="Hatakeyama M."/>
            <person name="Paape T."/>
            <person name="Ng C.H."/>
            <person name="Ang C.C."/>
            <person name="Tnah L.H."/>
            <person name="Lee C.T."/>
            <person name="Nishiyama T."/>
            <person name="Sese J."/>
            <person name="O'Brien M.J."/>
            <person name="Copetti D."/>
            <person name="Mohd Noor M.I."/>
            <person name="Ong R.C."/>
            <person name="Putra M."/>
            <person name="Sireger I.Z."/>
            <person name="Indrioko S."/>
            <person name="Kosugi Y."/>
            <person name="Izuno A."/>
            <person name="Isagi Y."/>
            <person name="Lee S.L."/>
            <person name="Shimizu K.K."/>
        </authorList>
    </citation>
    <scope>NUCLEOTIDE SEQUENCE [LARGE SCALE GENOMIC DNA]</scope>
    <source>
        <strain evidence="6">214</strain>
    </source>
</reference>
<feature type="transmembrane region" description="Helical" evidence="5">
    <location>
        <begin position="275"/>
        <end position="295"/>
    </location>
</feature>
<dbReference type="GO" id="GO:0015108">
    <property type="term" value="F:chloride transmembrane transporter activity"/>
    <property type="evidence" value="ECO:0007669"/>
    <property type="project" value="InterPro"/>
</dbReference>
<evidence type="ECO:0008006" key="8">
    <source>
        <dbReference type="Google" id="ProtNLM"/>
    </source>
</evidence>
<dbReference type="InterPro" id="IPR001807">
    <property type="entry name" value="ClC"/>
</dbReference>
<dbReference type="EMBL" id="BPVZ01000116">
    <property type="protein sequence ID" value="GKV36452.1"/>
    <property type="molecule type" value="Genomic_DNA"/>
</dbReference>
<dbReference type="GO" id="GO:0016020">
    <property type="term" value="C:membrane"/>
    <property type="evidence" value="ECO:0007669"/>
    <property type="project" value="UniProtKB-SubCell"/>
</dbReference>
<dbReference type="Proteomes" id="UP001054252">
    <property type="component" value="Unassembled WGS sequence"/>
</dbReference>
<dbReference type="PANTHER" id="PTHR43427:SF3">
    <property type="entry name" value="CHLORIDE CHANNEL PROTEIN CLC-F"/>
    <property type="match status" value="1"/>
</dbReference>
<feature type="transmembrane region" description="Helical" evidence="5">
    <location>
        <begin position="234"/>
        <end position="260"/>
    </location>
</feature>
<protein>
    <recommendedName>
        <fullName evidence="8">Chloride channel protein</fullName>
    </recommendedName>
</protein>
<accession>A0AAV5LH07</accession>
<dbReference type="Gene3D" id="1.10.3080.10">
    <property type="entry name" value="Clc chloride channel"/>
    <property type="match status" value="1"/>
</dbReference>
<dbReference type="InterPro" id="IPR014743">
    <property type="entry name" value="Cl-channel_core"/>
</dbReference>
<keyword evidence="3 5" id="KW-1133">Transmembrane helix</keyword>
<proteinExistence type="predicted"/>
<name>A0AAV5LH07_9ROSI</name>
<comment type="subcellular location">
    <subcellularLocation>
        <location evidence="1">Membrane</location>
        <topology evidence="1">Multi-pass membrane protein</topology>
    </subcellularLocation>
</comment>
<dbReference type="AlphaFoldDB" id="A0AAV5LH07"/>
<evidence type="ECO:0000313" key="6">
    <source>
        <dbReference type="EMBL" id="GKV36452.1"/>
    </source>
</evidence>
<dbReference type="GO" id="GO:0009507">
    <property type="term" value="C:chloroplast"/>
    <property type="evidence" value="ECO:0007669"/>
    <property type="project" value="TreeGrafter"/>
</dbReference>
<dbReference type="CDD" id="cd00400">
    <property type="entry name" value="Voltage_gated_ClC"/>
    <property type="match status" value="1"/>
</dbReference>
<dbReference type="GO" id="GO:0005794">
    <property type="term" value="C:Golgi apparatus"/>
    <property type="evidence" value="ECO:0007669"/>
    <property type="project" value="TreeGrafter"/>
</dbReference>
<dbReference type="Pfam" id="PF00654">
    <property type="entry name" value="Voltage_CLC"/>
    <property type="match status" value="1"/>
</dbReference>
<dbReference type="InterPro" id="IPR050368">
    <property type="entry name" value="ClC-type_chloride_channel"/>
</dbReference>
<comment type="caution">
    <text evidence="6">The sequence shown here is derived from an EMBL/GenBank/DDBJ whole genome shotgun (WGS) entry which is preliminary data.</text>
</comment>
<gene>
    <name evidence="6" type="ORF">SLEP1_g44582</name>
</gene>
<evidence type="ECO:0000256" key="3">
    <source>
        <dbReference type="ARBA" id="ARBA00022989"/>
    </source>
</evidence>
<feature type="transmembrane region" description="Helical" evidence="5">
    <location>
        <begin position="145"/>
        <end position="167"/>
    </location>
</feature>
<dbReference type="PANTHER" id="PTHR43427">
    <property type="entry name" value="CHLORIDE CHANNEL PROTEIN CLC-E"/>
    <property type="match status" value="1"/>
</dbReference>
<organism evidence="6 7">
    <name type="scientific">Rubroshorea leprosula</name>
    <dbReference type="NCBI Taxonomy" id="152421"/>
    <lineage>
        <taxon>Eukaryota</taxon>
        <taxon>Viridiplantae</taxon>
        <taxon>Streptophyta</taxon>
        <taxon>Embryophyta</taxon>
        <taxon>Tracheophyta</taxon>
        <taxon>Spermatophyta</taxon>
        <taxon>Magnoliopsida</taxon>
        <taxon>eudicotyledons</taxon>
        <taxon>Gunneridae</taxon>
        <taxon>Pentapetalae</taxon>
        <taxon>rosids</taxon>
        <taxon>malvids</taxon>
        <taxon>Malvales</taxon>
        <taxon>Dipterocarpaceae</taxon>
        <taxon>Rubroshorea</taxon>
    </lineage>
</organism>
<dbReference type="SUPFAM" id="SSF81340">
    <property type="entry name" value="Clc chloride channel"/>
    <property type="match status" value="1"/>
</dbReference>
<evidence type="ECO:0000256" key="5">
    <source>
        <dbReference type="SAM" id="Phobius"/>
    </source>
</evidence>
<keyword evidence="2 5" id="KW-0812">Transmembrane</keyword>
<keyword evidence="4 5" id="KW-0472">Membrane</keyword>
<sequence length="327" mass="34709">MTGGGEFGDQNHVLRSACHQQEDADDVEAQGTNAFKDIFKQLDRGFSGRHHSFKRLDRERSTSSSAEDHHHQYAFVEGTDALGDSAPPEWALLLIGCLLGLASGVCVAAFNKGVHVIHEWAWAGTPNEGAAWLRLQRLADTWHRILLIPVTGGVIVGVMHGLLEILYQIRQSNSSQQQGLDLVAGVFPTIKAIQAAVTLGTGCSLGPEGPSVDIGKSWANGFSLMMEGNRERKIALIAAGAASGIASGFNAAVAGCFFAIETVLRPLRAENSPPFTTAMIILASVISSTVSNALLGTKSAFTVPAYDLKSAAGISPFLDVCPFISRI</sequence>